<keyword evidence="2" id="KW-1185">Reference proteome</keyword>
<proteinExistence type="predicted"/>
<sequence length="58" mass="6350">MVALTSTATATLMSSAPSAWGGAVPKCLGRNIVEQAAMRFVLEEDVFKFWNSFSLTFY</sequence>
<evidence type="ECO:0000313" key="1">
    <source>
        <dbReference type="EMBL" id="KAI0519777.1"/>
    </source>
</evidence>
<gene>
    <name evidence="1" type="ORF">KFK09_007238</name>
</gene>
<dbReference type="Proteomes" id="UP000829196">
    <property type="component" value="Unassembled WGS sequence"/>
</dbReference>
<accession>A0A8T3BVW2</accession>
<protein>
    <submittedName>
        <fullName evidence="1">Uncharacterized protein</fullName>
    </submittedName>
</protein>
<dbReference type="AlphaFoldDB" id="A0A8T3BVW2"/>
<name>A0A8T3BVW2_DENNO</name>
<comment type="caution">
    <text evidence="1">The sequence shown here is derived from an EMBL/GenBank/DDBJ whole genome shotgun (WGS) entry which is preliminary data.</text>
</comment>
<organism evidence="1 2">
    <name type="scientific">Dendrobium nobile</name>
    <name type="common">Orchid</name>
    <dbReference type="NCBI Taxonomy" id="94219"/>
    <lineage>
        <taxon>Eukaryota</taxon>
        <taxon>Viridiplantae</taxon>
        <taxon>Streptophyta</taxon>
        <taxon>Embryophyta</taxon>
        <taxon>Tracheophyta</taxon>
        <taxon>Spermatophyta</taxon>
        <taxon>Magnoliopsida</taxon>
        <taxon>Liliopsida</taxon>
        <taxon>Asparagales</taxon>
        <taxon>Orchidaceae</taxon>
        <taxon>Epidendroideae</taxon>
        <taxon>Malaxideae</taxon>
        <taxon>Dendrobiinae</taxon>
        <taxon>Dendrobium</taxon>
    </lineage>
</organism>
<evidence type="ECO:0000313" key="2">
    <source>
        <dbReference type="Proteomes" id="UP000829196"/>
    </source>
</evidence>
<dbReference type="EMBL" id="JAGYWB010000006">
    <property type="protein sequence ID" value="KAI0519777.1"/>
    <property type="molecule type" value="Genomic_DNA"/>
</dbReference>
<reference evidence="1" key="1">
    <citation type="journal article" date="2022" name="Front. Genet.">
        <title>Chromosome-Scale Assembly of the Dendrobium nobile Genome Provides Insights Into the Molecular Mechanism of the Biosynthesis of the Medicinal Active Ingredient of Dendrobium.</title>
        <authorList>
            <person name="Xu Q."/>
            <person name="Niu S.-C."/>
            <person name="Li K.-L."/>
            <person name="Zheng P.-J."/>
            <person name="Zhang X.-J."/>
            <person name="Jia Y."/>
            <person name="Liu Y."/>
            <person name="Niu Y.-X."/>
            <person name="Yu L.-H."/>
            <person name="Chen D.-F."/>
            <person name="Zhang G.-Q."/>
        </authorList>
    </citation>
    <scope>NUCLEOTIDE SEQUENCE</scope>
    <source>
        <tissue evidence="1">Leaf</tissue>
    </source>
</reference>